<keyword evidence="4" id="KW-0539">Nucleus</keyword>
<evidence type="ECO:0000256" key="3">
    <source>
        <dbReference type="ARBA" id="ARBA00021347"/>
    </source>
</evidence>
<protein>
    <recommendedName>
        <fullName evidence="3">Elongin-C</fullName>
    </recommendedName>
</protein>
<evidence type="ECO:0000313" key="6">
    <source>
        <dbReference type="EnsemblMetazoa" id="SMAR007994-PA"/>
    </source>
</evidence>
<comment type="subcellular location">
    <subcellularLocation>
        <location evidence="1">Nucleus</location>
    </subcellularLocation>
</comment>
<dbReference type="HOGENOM" id="CLU_130038_0_2_1"/>
<feature type="domain" description="SKP1 component POZ" evidence="5">
    <location>
        <begin position="22"/>
        <end position="82"/>
    </location>
</feature>
<dbReference type="SUPFAM" id="SSF54695">
    <property type="entry name" value="POZ domain"/>
    <property type="match status" value="1"/>
</dbReference>
<dbReference type="SMART" id="SM00512">
    <property type="entry name" value="Skp1"/>
    <property type="match status" value="1"/>
</dbReference>
<dbReference type="PhylomeDB" id="T1J336"/>
<dbReference type="Gene3D" id="3.30.710.10">
    <property type="entry name" value="Potassium Channel Kv1.1, Chain A"/>
    <property type="match status" value="1"/>
</dbReference>
<dbReference type="Proteomes" id="UP000014500">
    <property type="component" value="Unassembled WGS sequence"/>
</dbReference>
<dbReference type="STRING" id="126957.T1J336"/>
<comment type="similarity">
    <text evidence="2">Belongs to the SKP1 family.</text>
</comment>
<accession>T1J336</accession>
<reference evidence="7" key="1">
    <citation type="submission" date="2011-05" db="EMBL/GenBank/DDBJ databases">
        <authorList>
            <person name="Richards S.R."/>
            <person name="Qu J."/>
            <person name="Jiang H."/>
            <person name="Jhangiani S.N."/>
            <person name="Agravi P."/>
            <person name="Goodspeed R."/>
            <person name="Gross S."/>
            <person name="Mandapat C."/>
            <person name="Jackson L."/>
            <person name="Mathew T."/>
            <person name="Pu L."/>
            <person name="Thornton R."/>
            <person name="Saada N."/>
            <person name="Wilczek-Boney K.B."/>
            <person name="Lee S."/>
            <person name="Kovar C."/>
            <person name="Wu Y."/>
            <person name="Scherer S.E."/>
            <person name="Worley K.C."/>
            <person name="Muzny D.M."/>
            <person name="Gibbs R."/>
        </authorList>
    </citation>
    <scope>NUCLEOTIDE SEQUENCE</scope>
    <source>
        <strain evidence="7">Brora</strain>
    </source>
</reference>
<evidence type="ECO:0000256" key="4">
    <source>
        <dbReference type="ARBA" id="ARBA00023242"/>
    </source>
</evidence>
<dbReference type="InterPro" id="IPR011333">
    <property type="entry name" value="SKP1/BTB/POZ_sf"/>
</dbReference>
<dbReference type="InterPro" id="IPR039948">
    <property type="entry name" value="ELC1"/>
</dbReference>
<name>T1J336_STRMM</name>
<dbReference type="InterPro" id="IPR016073">
    <property type="entry name" value="Skp1_comp_POZ"/>
</dbReference>
<evidence type="ECO:0000256" key="2">
    <source>
        <dbReference type="ARBA" id="ARBA00009993"/>
    </source>
</evidence>
<proteinExistence type="inferred from homology"/>
<organism evidence="6 7">
    <name type="scientific">Strigamia maritima</name>
    <name type="common">European centipede</name>
    <name type="synonym">Geophilus maritimus</name>
    <dbReference type="NCBI Taxonomy" id="126957"/>
    <lineage>
        <taxon>Eukaryota</taxon>
        <taxon>Metazoa</taxon>
        <taxon>Ecdysozoa</taxon>
        <taxon>Arthropoda</taxon>
        <taxon>Myriapoda</taxon>
        <taxon>Chilopoda</taxon>
        <taxon>Pleurostigmophora</taxon>
        <taxon>Geophilomorpha</taxon>
        <taxon>Linotaeniidae</taxon>
        <taxon>Strigamia</taxon>
    </lineage>
</organism>
<dbReference type="EnsemblMetazoa" id="SMAR007994-RA">
    <property type="protein sequence ID" value="SMAR007994-PA"/>
    <property type="gene ID" value="SMAR007994"/>
</dbReference>
<evidence type="ECO:0000256" key="1">
    <source>
        <dbReference type="ARBA" id="ARBA00004123"/>
    </source>
</evidence>
<dbReference type="eggNOG" id="KOG3473">
    <property type="taxonomic scope" value="Eukaryota"/>
</dbReference>
<dbReference type="PANTHER" id="PTHR20648">
    <property type="entry name" value="ELONGIN-C"/>
    <property type="match status" value="1"/>
</dbReference>
<dbReference type="GO" id="GO:0006511">
    <property type="term" value="P:ubiquitin-dependent protein catabolic process"/>
    <property type="evidence" value="ECO:0007669"/>
    <property type="project" value="InterPro"/>
</dbReference>
<dbReference type="AlphaFoldDB" id="T1J336"/>
<dbReference type="CDD" id="cd18321">
    <property type="entry name" value="BTB_POZ_EloC"/>
    <property type="match status" value="1"/>
</dbReference>
<dbReference type="EMBL" id="JH431820">
    <property type="status" value="NOT_ANNOTATED_CDS"/>
    <property type="molecule type" value="Genomic_DNA"/>
</dbReference>
<evidence type="ECO:0000259" key="5">
    <source>
        <dbReference type="Pfam" id="PF03931"/>
    </source>
</evidence>
<dbReference type="InterPro" id="IPR001232">
    <property type="entry name" value="SKP1-like"/>
</dbReference>
<dbReference type="FunFam" id="3.30.710.10:FF:000035">
    <property type="entry name" value="Elongin C transcription elongation factor"/>
    <property type="match status" value="1"/>
</dbReference>
<sequence>MADDAKNEKVEESCDGPNSLCIKLISSDGQEFIIPREHAFLSGTLKAMLNGPTVYAENETNVVRLREIRGPVLAKVCEYLAYTARYKGSGLKLPPFDVPPEINMEALMAANFLDC</sequence>
<keyword evidence="7" id="KW-1185">Reference proteome</keyword>
<dbReference type="GO" id="GO:0005634">
    <property type="term" value="C:nucleus"/>
    <property type="evidence" value="ECO:0007669"/>
    <property type="project" value="UniProtKB-SubCell"/>
</dbReference>
<evidence type="ECO:0000313" key="7">
    <source>
        <dbReference type="Proteomes" id="UP000014500"/>
    </source>
</evidence>
<reference evidence="6" key="2">
    <citation type="submission" date="2015-02" db="UniProtKB">
        <authorList>
            <consortium name="EnsemblMetazoa"/>
        </authorList>
    </citation>
    <scope>IDENTIFICATION</scope>
</reference>
<dbReference type="Pfam" id="PF03931">
    <property type="entry name" value="Skp1_POZ"/>
    <property type="match status" value="1"/>
</dbReference>